<evidence type="ECO:0000256" key="1">
    <source>
        <dbReference type="ARBA" id="ARBA00006187"/>
    </source>
</evidence>
<dbReference type="AlphaFoldDB" id="A0A921U4Q0"/>
<proteinExistence type="inferred from homology"/>
<name>A0A921U4Q0_SORBI</name>
<dbReference type="EMBL" id="CM027688">
    <property type="protein sequence ID" value="KAG0518019.1"/>
    <property type="molecule type" value="Genomic_DNA"/>
</dbReference>
<sequence>MDRMERTERFVQLKKLAGSVISYWSIVSVSVEEKLNFMPLLLYAKSESVDEIPEHIAVSQDFLETAENESIRLEKIVAEMIVRKKSKLDQIYQRSHLESPFAGQGPSDTSVAFELVKEQITIAKAVSMKRQDIVTRMEMLDNACHEIQWYLNANSDVHSVEDHHRVARGKMLFDFFPKMMEDLEAKVIIWNLKEDENFSFDGVDIREKIEGLKVFYEDTVRENPEAGGVVHEAPKAGGVDIDMVPVGLEAGGVAHEDPEAGGVVHEAPKAGGVDIDMVPVGLEAGGIDIFQQLVIPRQPRTPRIPVQVNVQPPPPQPQVPPPPPPPQPQVPSPPPSPQPSDGDDSMASSGSKSDSKDLDYDPNGSDASDE</sequence>
<evidence type="ECO:0000256" key="3">
    <source>
        <dbReference type="SAM" id="MobiDB-lite"/>
    </source>
</evidence>
<dbReference type="InterPro" id="IPR007145">
    <property type="entry name" value="MAP65_Ase1_PRC1"/>
</dbReference>
<gene>
    <name evidence="4" type="ORF">BDA96_09G139500</name>
</gene>
<dbReference type="GO" id="GO:0005874">
    <property type="term" value="C:microtubule"/>
    <property type="evidence" value="ECO:0007669"/>
    <property type="project" value="UniProtKB-KW"/>
</dbReference>
<evidence type="ECO:0000256" key="2">
    <source>
        <dbReference type="ARBA" id="ARBA00022701"/>
    </source>
</evidence>
<dbReference type="PANTHER" id="PTHR19321">
    <property type="entry name" value="PROTEIN REGULATOR OF CYTOKINESIS 1 PRC1-RELATED"/>
    <property type="match status" value="1"/>
</dbReference>
<protein>
    <submittedName>
        <fullName evidence="4">Uncharacterized protein</fullName>
    </submittedName>
</protein>
<comment type="similarity">
    <text evidence="1">Belongs to the MAP65/ASE1 family.</text>
</comment>
<feature type="compositionally biased region" description="Pro residues" evidence="3">
    <location>
        <begin position="311"/>
        <end position="338"/>
    </location>
</feature>
<dbReference type="GO" id="GO:0000226">
    <property type="term" value="P:microtubule cytoskeleton organization"/>
    <property type="evidence" value="ECO:0007669"/>
    <property type="project" value="InterPro"/>
</dbReference>
<feature type="region of interest" description="Disordered" evidence="3">
    <location>
        <begin position="304"/>
        <end position="370"/>
    </location>
</feature>
<keyword evidence="2" id="KW-0493">Microtubule</keyword>
<reference evidence="4" key="1">
    <citation type="journal article" date="2019" name="BMC Genomics">
        <title>A new reference genome for Sorghum bicolor reveals high levels of sequence similarity between sweet and grain genotypes: implications for the genetics of sugar metabolism.</title>
        <authorList>
            <person name="Cooper E.A."/>
            <person name="Brenton Z.W."/>
            <person name="Flinn B.S."/>
            <person name="Jenkins J."/>
            <person name="Shu S."/>
            <person name="Flowers D."/>
            <person name="Luo F."/>
            <person name="Wang Y."/>
            <person name="Xia P."/>
            <person name="Barry K."/>
            <person name="Daum C."/>
            <person name="Lipzen A."/>
            <person name="Yoshinaga Y."/>
            <person name="Schmutz J."/>
            <person name="Saski C."/>
            <person name="Vermerris W."/>
            <person name="Kresovich S."/>
        </authorList>
    </citation>
    <scope>NUCLEOTIDE SEQUENCE</scope>
</reference>
<dbReference type="Proteomes" id="UP000807115">
    <property type="component" value="Chromosome 9"/>
</dbReference>
<dbReference type="PANTHER" id="PTHR19321:SF46">
    <property type="match status" value="1"/>
</dbReference>
<evidence type="ECO:0000313" key="4">
    <source>
        <dbReference type="EMBL" id="KAG0518019.1"/>
    </source>
</evidence>
<evidence type="ECO:0000313" key="5">
    <source>
        <dbReference type="Proteomes" id="UP000807115"/>
    </source>
</evidence>
<accession>A0A921U4Q0</accession>
<reference evidence="4" key="2">
    <citation type="submission" date="2020-10" db="EMBL/GenBank/DDBJ databases">
        <authorList>
            <person name="Cooper E.A."/>
            <person name="Brenton Z.W."/>
            <person name="Flinn B.S."/>
            <person name="Jenkins J."/>
            <person name="Shu S."/>
            <person name="Flowers D."/>
            <person name="Luo F."/>
            <person name="Wang Y."/>
            <person name="Xia P."/>
            <person name="Barry K."/>
            <person name="Daum C."/>
            <person name="Lipzen A."/>
            <person name="Yoshinaga Y."/>
            <person name="Schmutz J."/>
            <person name="Saski C."/>
            <person name="Vermerris W."/>
            <person name="Kresovich S."/>
        </authorList>
    </citation>
    <scope>NUCLEOTIDE SEQUENCE</scope>
</reference>
<comment type="caution">
    <text evidence="4">The sequence shown here is derived from an EMBL/GenBank/DDBJ whole genome shotgun (WGS) entry which is preliminary data.</text>
</comment>
<organism evidence="4 5">
    <name type="scientific">Sorghum bicolor</name>
    <name type="common">Sorghum</name>
    <name type="synonym">Sorghum vulgare</name>
    <dbReference type="NCBI Taxonomy" id="4558"/>
    <lineage>
        <taxon>Eukaryota</taxon>
        <taxon>Viridiplantae</taxon>
        <taxon>Streptophyta</taxon>
        <taxon>Embryophyta</taxon>
        <taxon>Tracheophyta</taxon>
        <taxon>Spermatophyta</taxon>
        <taxon>Magnoliopsida</taxon>
        <taxon>Liliopsida</taxon>
        <taxon>Poales</taxon>
        <taxon>Poaceae</taxon>
        <taxon>PACMAD clade</taxon>
        <taxon>Panicoideae</taxon>
        <taxon>Andropogonodae</taxon>
        <taxon>Andropogoneae</taxon>
        <taxon>Sorghinae</taxon>
        <taxon>Sorghum</taxon>
    </lineage>
</organism>
<dbReference type="GO" id="GO:0008017">
    <property type="term" value="F:microtubule binding"/>
    <property type="evidence" value="ECO:0007669"/>
    <property type="project" value="InterPro"/>
</dbReference>